<dbReference type="Proteomes" id="UP000492821">
    <property type="component" value="Unassembled WGS sequence"/>
</dbReference>
<evidence type="ECO:0000256" key="1">
    <source>
        <dbReference type="ARBA" id="ARBA00022723"/>
    </source>
</evidence>
<evidence type="ECO:0000256" key="3">
    <source>
        <dbReference type="ARBA" id="ARBA00022837"/>
    </source>
</evidence>
<dbReference type="CDD" id="cd21301">
    <property type="entry name" value="CH_PLS_rpt4"/>
    <property type="match status" value="1"/>
</dbReference>
<feature type="domain" description="Calponin-homology (CH)" evidence="5">
    <location>
        <begin position="380"/>
        <end position="488"/>
    </location>
</feature>
<keyword evidence="7" id="KW-1185">Reference proteome</keyword>
<dbReference type="AlphaFoldDB" id="A0A7E4VXM6"/>
<dbReference type="PANTHER" id="PTHR19961:SF18">
    <property type="entry name" value="FI19014P1"/>
    <property type="match status" value="1"/>
</dbReference>
<organism evidence="7 8">
    <name type="scientific">Panagrellus redivivus</name>
    <name type="common">Microworm</name>
    <dbReference type="NCBI Taxonomy" id="6233"/>
    <lineage>
        <taxon>Eukaryota</taxon>
        <taxon>Metazoa</taxon>
        <taxon>Ecdysozoa</taxon>
        <taxon>Nematoda</taxon>
        <taxon>Chromadorea</taxon>
        <taxon>Rhabditida</taxon>
        <taxon>Tylenchina</taxon>
        <taxon>Panagrolaimomorpha</taxon>
        <taxon>Panagrolaimoidea</taxon>
        <taxon>Panagrolaimidae</taxon>
        <taxon>Panagrellus</taxon>
    </lineage>
</organism>
<dbReference type="FunFam" id="1.10.418.10:FF:000066">
    <property type="entry name" value="plastin-1 isoform X2"/>
    <property type="match status" value="1"/>
</dbReference>
<feature type="domain" description="Calponin-homology (CH)" evidence="5">
    <location>
        <begin position="112"/>
        <end position="228"/>
    </location>
</feature>
<reference evidence="7" key="1">
    <citation type="journal article" date="2013" name="Genetics">
        <title>The draft genome and transcriptome of Panagrellus redivivus are shaped by the harsh demands of a free-living lifestyle.</title>
        <authorList>
            <person name="Srinivasan J."/>
            <person name="Dillman A.R."/>
            <person name="Macchietto M.G."/>
            <person name="Heikkinen L."/>
            <person name="Lakso M."/>
            <person name="Fracchia K.M."/>
            <person name="Antoshechkin I."/>
            <person name="Mortazavi A."/>
            <person name="Wong G."/>
            <person name="Sternberg P.W."/>
        </authorList>
    </citation>
    <scope>NUCLEOTIDE SEQUENCE [LARGE SCALE GENOMIC DNA]</scope>
    <source>
        <strain evidence="7">MT8872</strain>
    </source>
</reference>
<dbReference type="WBParaSite" id="Pan_g483.t1">
    <property type="protein sequence ID" value="Pan_g483.t1"/>
    <property type="gene ID" value="Pan_g483"/>
</dbReference>
<dbReference type="Pfam" id="PF00307">
    <property type="entry name" value="CH"/>
    <property type="match status" value="4"/>
</dbReference>
<keyword evidence="4" id="KW-0009">Actin-binding</keyword>
<dbReference type="Gene3D" id="1.10.238.10">
    <property type="entry name" value="EF-hand"/>
    <property type="match status" value="1"/>
</dbReference>
<dbReference type="GO" id="GO:0005509">
    <property type="term" value="F:calcium ion binding"/>
    <property type="evidence" value="ECO:0007669"/>
    <property type="project" value="InterPro"/>
</dbReference>
<dbReference type="SUPFAM" id="SSF47576">
    <property type="entry name" value="Calponin-homology domain, CH-domain"/>
    <property type="match status" value="1"/>
</dbReference>
<keyword evidence="2" id="KW-0677">Repeat</keyword>
<evidence type="ECO:0000256" key="4">
    <source>
        <dbReference type="ARBA" id="ARBA00023203"/>
    </source>
</evidence>
<feature type="domain" description="EF-hand" evidence="6">
    <location>
        <begin position="5"/>
        <end position="40"/>
    </location>
</feature>
<evidence type="ECO:0000256" key="2">
    <source>
        <dbReference type="ARBA" id="ARBA00022737"/>
    </source>
</evidence>
<dbReference type="GO" id="GO:0032432">
    <property type="term" value="C:actin filament bundle"/>
    <property type="evidence" value="ECO:0007669"/>
    <property type="project" value="TreeGrafter"/>
</dbReference>
<dbReference type="CDD" id="cd21298">
    <property type="entry name" value="CH_PLS_rpt3"/>
    <property type="match status" value="1"/>
</dbReference>
<dbReference type="GO" id="GO:0005884">
    <property type="term" value="C:actin filament"/>
    <property type="evidence" value="ECO:0007669"/>
    <property type="project" value="TreeGrafter"/>
</dbReference>
<dbReference type="Gene3D" id="1.10.418.10">
    <property type="entry name" value="Calponin-like domain"/>
    <property type="match status" value="4"/>
</dbReference>
<dbReference type="InterPro" id="IPR036872">
    <property type="entry name" value="CH_dom_sf"/>
</dbReference>
<dbReference type="FunFam" id="1.10.418.10:FF:000031">
    <property type="entry name" value="Fimbrin-2 like"/>
    <property type="match status" value="1"/>
</dbReference>
<dbReference type="SMART" id="SM00033">
    <property type="entry name" value="CH"/>
    <property type="match status" value="4"/>
</dbReference>
<dbReference type="FunFam" id="1.10.418.10:FF:000010">
    <property type="entry name" value="Plastin-3 isoform 1"/>
    <property type="match status" value="1"/>
</dbReference>
<reference evidence="8" key="2">
    <citation type="submission" date="2020-10" db="UniProtKB">
        <authorList>
            <consortium name="WormBaseParasite"/>
        </authorList>
    </citation>
    <scope>IDENTIFICATION</scope>
</reference>
<evidence type="ECO:0000313" key="8">
    <source>
        <dbReference type="WBParaSite" id="Pan_g483.t1"/>
    </source>
</evidence>
<dbReference type="SUPFAM" id="SSF47473">
    <property type="entry name" value="EF-hand"/>
    <property type="match status" value="1"/>
</dbReference>
<dbReference type="InterPro" id="IPR011992">
    <property type="entry name" value="EF-hand-dom_pair"/>
</dbReference>
<dbReference type="CDD" id="cd21292">
    <property type="entry name" value="CH_PLS_rpt1"/>
    <property type="match status" value="1"/>
</dbReference>
<dbReference type="PROSITE" id="PS50222">
    <property type="entry name" value="EF_HAND_2"/>
    <property type="match status" value="1"/>
</dbReference>
<dbReference type="InterPro" id="IPR002048">
    <property type="entry name" value="EF_hand_dom"/>
</dbReference>
<evidence type="ECO:0000259" key="6">
    <source>
        <dbReference type="PROSITE" id="PS50222"/>
    </source>
</evidence>
<evidence type="ECO:0000259" key="5">
    <source>
        <dbReference type="PROSITE" id="PS50021"/>
    </source>
</evidence>
<sequence>MITPEQLTDLHEEFNSINVDGSGSLKRSDVGAALKIIGIDIPGYQVREILARFGEAPELSYNEFVTIFTELMEEKTAAVNQWKKGIVRVHDAYQVQGIAEHGADEIVHTIRIAEEIAFSNWINSKLAEDGDLKRLLPVTPDNGDLYRKVQDGIIICKLINIAQPETIDERAINKKNLNTYTKLENLTLSLMSAQAIGCNIVNIDADDISKGKPHLVLGLIWQIIRVGLFAQINLEHVPGMFRLLNEGETLDELRRLTPEQILLRWVNYHLNNTDTNRRMANFTSDIVDSEIYTYLLNEIAPREAGLSMAPLHQKDNIKRASSMLNEAAKIDCRSFVTPNDVAGGNYKLNLAFVANLFNKYPHLPEPGADEVLEEEVVEETREEKMYRNWMNSLGVKPYVGYLYTDLQNGLVIFQLYDQIRKGVVDWSRVVTLFRKMQGFMDQIQNGNYAIEVGRQIGFSLVGIQGKDIYDGNRTLTLALVWQLMRAYTLAILARCTNNGSFATDKEIVAWSNQKLQTAGKTSQFKSFMDSTISSGIVVLDLIDAIKPGTIDYSLVHRGETTAEKLENAKYAITSGRKIGAKIYALPEDIVEVKSKMVMTVFACLMARDYMPSLGPTTENGENGTH</sequence>
<dbReference type="GO" id="GO:0051639">
    <property type="term" value="P:actin filament network formation"/>
    <property type="evidence" value="ECO:0007669"/>
    <property type="project" value="TreeGrafter"/>
</dbReference>
<dbReference type="PANTHER" id="PTHR19961">
    <property type="entry name" value="FIMBRIN/PLASTIN"/>
    <property type="match status" value="1"/>
</dbReference>
<dbReference type="CDD" id="cd21295">
    <property type="entry name" value="CH_PLS_rpt2"/>
    <property type="match status" value="1"/>
</dbReference>
<feature type="domain" description="Calponin-homology (CH)" evidence="5">
    <location>
        <begin position="256"/>
        <end position="361"/>
    </location>
</feature>
<accession>A0A7E4VXM6</accession>
<dbReference type="InterPro" id="IPR001715">
    <property type="entry name" value="CH_dom"/>
</dbReference>
<dbReference type="GO" id="GO:0005737">
    <property type="term" value="C:cytoplasm"/>
    <property type="evidence" value="ECO:0007669"/>
    <property type="project" value="TreeGrafter"/>
</dbReference>
<dbReference type="GO" id="GO:0051017">
    <property type="term" value="P:actin filament bundle assembly"/>
    <property type="evidence" value="ECO:0007669"/>
    <property type="project" value="InterPro"/>
</dbReference>
<dbReference type="InterPro" id="IPR039959">
    <property type="entry name" value="Fimbrin/Plastin"/>
</dbReference>
<keyword evidence="3" id="KW-0106">Calcium</keyword>
<dbReference type="PROSITE" id="PS50021">
    <property type="entry name" value="CH"/>
    <property type="match status" value="4"/>
</dbReference>
<proteinExistence type="predicted"/>
<protein>
    <submittedName>
        <fullName evidence="8">Plastin-3</fullName>
    </submittedName>
</protein>
<dbReference type="FunFam" id="1.10.418.10:FF:000042">
    <property type="entry name" value="Fimbrin, putative"/>
    <property type="match status" value="1"/>
</dbReference>
<keyword evidence="1" id="KW-0479">Metal-binding</keyword>
<evidence type="ECO:0000313" key="7">
    <source>
        <dbReference type="Proteomes" id="UP000492821"/>
    </source>
</evidence>
<dbReference type="GO" id="GO:0051015">
    <property type="term" value="F:actin filament binding"/>
    <property type="evidence" value="ECO:0007669"/>
    <property type="project" value="InterPro"/>
</dbReference>
<name>A0A7E4VXM6_PANRE</name>
<feature type="domain" description="Calponin-homology (CH)" evidence="5">
    <location>
        <begin position="501"/>
        <end position="609"/>
    </location>
</feature>